<evidence type="ECO:0000313" key="3">
    <source>
        <dbReference type="EMBL" id="CAL8141295.1"/>
    </source>
</evidence>
<protein>
    <recommendedName>
        <fullName evidence="5">Brain protein I3</fullName>
    </recommendedName>
</protein>
<accession>A0ABP1S1D0</accession>
<keyword evidence="2" id="KW-0812">Transmembrane</keyword>
<evidence type="ECO:0000256" key="2">
    <source>
        <dbReference type="SAM" id="Phobius"/>
    </source>
</evidence>
<evidence type="ECO:0000313" key="4">
    <source>
        <dbReference type="Proteomes" id="UP001642540"/>
    </source>
</evidence>
<proteinExistence type="predicted"/>
<reference evidence="3 4" key="1">
    <citation type="submission" date="2024-08" db="EMBL/GenBank/DDBJ databases">
        <authorList>
            <person name="Cucini C."/>
            <person name="Frati F."/>
        </authorList>
    </citation>
    <scope>NUCLEOTIDE SEQUENCE [LARGE SCALE GENOMIC DNA]</scope>
</reference>
<name>A0ABP1S1D0_9HEXA</name>
<organism evidence="3 4">
    <name type="scientific">Orchesella dallaii</name>
    <dbReference type="NCBI Taxonomy" id="48710"/>
    <lineage>
        <taxon>Eukaryota</taxon>
        <taxon>Metazoa</taxon>
        <taxon>Ecdysozoa</taxon>
        <taxon>Arthropoda</taxon>
        <taxon>Hexapoda</taxon>
        <taxon>Collembola</taxon>
        <taxon>Entomobryomorpha</taxon>
        <taxon>Entomobryoidea</taxon>
        <taxon>Orchesellidae</taxon>
        <taxon>Orchesellinae</taxon>
        <taxon>Orchesella</taxon>
    </lineage>
</organism>
<dbReference type="EMBL" id="CAXLJM020000146">
    <property type="protein sequence ID" value="CAL8141295.1"/>
    <property type="molecule type" value="Genomic_DNA"/>
</dbReference>
<sequence length="267" mass="30600">MENDKTPVPPVRIQNTPLASSTARKRWKALLGKVTADQATARADERAAMNTGLIDELKQARRRPKMTEGILSLLKSQTDRSEKMFERQKYSAKEMISHKKRANKSQSNNTAGDDSVSAYTIAAYDRQVRLCYQITPEVREKMDKIKDAREAAAKKKMDKKPGIIDKFFQHTILGQILEANPRFYKLDPLVHLPVLCRRCRRPLEETLESRFTSVGILLCILFPIIGILLMYANKEFVCVVCNELYVYGDLTARPIEYDSDNEEDRKN</sequence>
<feature type="transmembrane region" description="Helical" evidence="2">
    <location>
        <begin position="211"/>
        <end position="232"/>
    </location>
</feature>
<gene>
    <name evidence="3" type="ORF">ODALV1_LOCUS28654</name>
</gene>
<keyword evidence="2" id="KW-0472">Membrane</keyword>
<keyword evidence="2" id="KW-1133">Transmembrane helix</keyword>
<evidence type="ECO:0008006" key="5">
    <source>
        <dbReference type="Google" id="ProtNLM"/>
    </source>
</evidence>
<evidence type="ECO:0000256" key="1">
    <source>
        <dbReference type="SAM" id="MobiDB-lite"/>
    </source>
</evidence>
<feature type="region of interest" description="Disordered" evidence="1">
    <location>
        <begin position="93"/>
        <end position="112"/>
    </location>
</feature>
<dbReference type="Proteomes" id="UP001642540">
    <property type="component" value="Unassembled WGS sequence"/>
</dbReference>
<keyword evidence="4" id="KW-1185">Reference proteome</keyword>
<comment type="caution">
    <text evidence="3">The sequence shown here is derived from an EMBL/GenBank/DDBJ whole genome shotgun (WGS) entry which is preliminary data.</text>
</comment>